<dbReference type="PROSITE" id="PS51198">
    <property type="entry name" value="UVRD_HELICASE_ATP_BIND"/>
    <property type="match status" value="1"/>
</dbReference>
<dbReference type="InterPro" id="IPR014016">
    <property type="entry name" value="UvrD-like_ATP-bd"/>
</dbReference>
<feature type="domain" description="UvrD-like helicase ATP-binding" evidence="14">
    <location>
        <begin position="6"/>
        <end position="291"/>
    </location>
</feature>
<evidence type="ECO:0000259" key="14">
    <source>
        <dbReference type="PROSITE" id="PS51198"/>
    </source>
</evidence>
<proteinExistence type="inferred from homology"/>
<dbReference type="Pfam" id="PF13361">
    <property type="entry name" value="UvrD_C"/>
    <property type="match status" value="1"/>
</dbReference>
<dbReference type="GO" id="GO:0033202">
    <property type="term" value="C:DNA helicase complex"/>
    <property type="evidence" value="ECO:0007669"/>
    <property type="project" value="TreeGrafter"/>
</dbReference>
<dbReference type="InterPro" id="IPR014017">
    <property type="entry name" value="DNA_helicase_UvrD-like_C"/>
</dbReference>
<protein>
    <recommendedName>
        <fullName evidence="9">DNA 3'-5' helicase</fullName>
        <ecNumber evidence="9">5.6.2.4</ecNumber>
    </recommendedName>
    <alternativeName>
        <fullName evidence="10">DNA 3'-5' helicase II</fullName>
    </alternativeName>
</protein>
<evidence type="ECO:0000256" key="6">
    <source>
        <dbReference type="ARBA" id="ARBA00023125"/>
    </source>
</evidence>
<dbReference type="GO" id="GO:0043138">
    <property type="term" value="F:3'-5' DNA helicase activity"/>
    <property type="evidence" value="ECO:0007669"/>
    <property type="project" value="UniProtKB-EC"/>
</dbReference>
<gene>
    <name evidence="16" type="ORF">KDU71_04595</name>
</gene>
<dbReference type="Gene3D" id="1.10.10.160">
    <property type="match status" value="1"/>
</dbReference>
<evidence type="ECO:0000256" key="11">
    <source>
        <dbReference type="ARBA" id="ARBA00048988"/>
    </source>
</evidence>
<name>A0A941F2N9_9BACT</name>
<reference evidence="16" key="2">
    <citation type="submission" date="2021-04" db="EMBL/GenBank/DDBJ databases">
        <authorList>
            <person name="Zhang T."/>
            <person name="Zhang Y."/>
            <person name="Lu D."/>
            <person name="Zuo D."/>
            <person name="Du Z."/>
        </authorList>
    </citation>
    <scope>NUCLEOTIDE SEQUENCE</scope>
    <source>
        <strain evidence="16">JR1</strain>
    </source>
</reference>
<dbReference type="GO" id="GO:0016787">
    <property type="term" value="F:hydrolase activity"/>
    <property type="evidence" value="ECO:0007669"/>
    <property type="project" value="UniProtKB-UniRule"/>
</dbReference>
<dbReference type="GO" id="GO:0003677">
    <property type="term" value="F:DNA binding"/>
    <property type="evidence" value="ECO:0007669"/>
    <property type="project" value="UniProtKB-KW"/>
</dbReference>
<comment type="catalytic activity">
    <reaction evidence="8">
        <text>Couples ATP hydrolysis with the unwinding of duplex DNA by translocating in the 3'-5' direction.</text>
        <dbReference type="EC" id="5.6.2.4"/>
    </reaction>
</comment>
<dbReference type="PANTHER" id="PTHR11070:SF2">
    <property type="entry name" value="ATP-DEPENDENT DNA HELICASE SRS2"/>
    <property type="match status" value="1"/>
</dbReference>
<organism evidence="16 17">
    <name type="scientific">Carboxylicivirga sediminis</name>
    <dbReference type="NCBI Taxonomy" id="2006564"/>
    <lineage>
        <taxon>Bacteria</taxon>
        <taxon>Pseudomonadati</taxon>
        <taxon>Bacteroidota</taxon>
        <taxon>Bacteroidia</taxon>
        <taxon>Marinilabiliales</taxon>
        <taxon>Marinilabiliaceae</taxon>
        <taxon>Carboxylicivirga</taxon>
    </lineage>
</organism>
<keyword evidence="5 12" id="KW-0067">ATP-binding</keyword>
<dbReference type="Proteomes" id="UP000679220">
    <property type="component" value="Unassembled WGS sequence"/>
</dbReference>
<feature type="domain" description="UvrD-like helicase C-terminal" evidence="15">
    <location>
        <begin position="292"/>
        <end position="573"/>
    </location>
</feature>
<comment type="similarity">
    <text evidence="1">Belongs to the helicase family. UvrD subfamily.</text>
</comment>
<dbReference type="PROSITE" id="PS51217">
    <property type="entry name" value="UVRD_HELICASE_CTER"/>
    <property type="match status" value="1"/>
</dbReference>
<dbReference type="InterPro" id="IPR000212">
    <property type="entry name" value="DNA_helicase_UvrD/REP"/>
</dbReference>
<evidence type="ECO:0000256" key="1">
    <source>
        <dbReference type="ARBA" id="ARBA00009922"/>
    </source>
</evidence>
<evidence type="ECO:0000256" key="3">
    <source>
        <dbReference type="ARBA" id="ARBA00022801"/>
    </source>
</evidence>
<reference evidence="16" key="1">
    <citation type="journal article" date="2018" name="Int. J. Syst. Evol. Microbiol.">
        <title>Carboxylicivirga sediminis sp. nov., isolated from coastal sediment.</title>
        <authorList>
            <person name="Wang F.Q."/>
            <person name="Ren L.H."/>
            <person name="Zou R.J."/>
            <person name="Sun Y.Z."/>
            <person name="Liu X.J."/>
            <person name="Jiang F."/>
            <person name="Liu L.J."/>
        </authorList>
    </citation>
    <scope>NUCLEOTIDE SEQUENCE</scope>
    <source>
        <strain evidence="16">JR1</strain>
    </source>
</reference>
<keyword evidence="3 12" id="KW-0378">Hydrolase</keyword>
<dbReference type="PANTHER" id="PTHR11070">
    <property type="entry name" value="UVRD / RECB / PCRA DNA HELICASE FAMILY MEMBER"/>
    <property type="match status" value="1"/>
</dbReference>
<evidence type="ECO:0000313" key="17">
    <source>
        <dbReference type="Proteomes" id="UP000679220"/>
    </source>
</evidence>
<dbReference type="InterPro" id="IPR013986">
    <property type="entry name" value="DExx_box_DNA_helicase_dom_sf"/>
</dbReference>
<evidence type="ECO:0000256" key="12">
    <source>
        <dbReference type="PROSITE-ProRule" id="PRU00560"/>
    </source>
</evidence>
<evidence type="ECO:0000259" key="15">
    <source>
        <dbReference type="PROSITE" id="PS51217"/>
    </source>
</evidence>
<feature type="binding site" evidence="12">
    <location>
        <begin position="27"/>
        <end position="34"/>
    </location>
    <ligand>
        <name>ATP</name>
        <dbReference type="ChEBI" id="CHEBI:30616"/>
    </ligand>
</feature>
<keyword evidence="17" id="KW-1185">Reference proteome</keyword>
<evidence type="ECO:0000256" key="10">
    <source>
        <dbReference type="ARBA" id="ARBA00034923"/>
    </source>
</evidence>
<comment type="catalytic activity">
    <reaction evidence="11">
        <text>ATP + H2O = ADP + phosphate + H(+)</text>
        <dbReference type="Rhea" id="RHEA:13065"/>
        <dbReference type="ChEBI" id="CHEBI:15377"/>
        <dbReference type="ChEBI" id="CHEBI:15378"/>
        <dbReference type="ChEBI" id="CHEBI:30616"/>
        <dbReference type="ChEBI" id="CHEBI:43474"/>
        <dbReference type="ChEBI" id="CHEBI:456216"/>
        <dbReference type="EC" id="5.6.2.4"/>
    </reaction>
</comment>
<evidence type="ECO:0000313" key="16">
    <source>
        <dbReference type="EMBL" id="MBR8534829.1"/>
    </source>
</evidence>
<keyword evidence="2 12" id="KW-0547">Nucleotide-binding</keyword>
<dbReference type="Pfam" id="PF21196">
    <property type="entry name" value="PcrA_UvrD_tudor"/>
    <property type="match status" value="1"/>
</dbReference>
<dbReference type="GO" id="GO:0005829">
    <property type="term" value="C:cytosol"/>
    <property type="evidence" value="ECO:0007669"/>
    <property type="project" value="TreeGrafter"/>
</dbReference>
<evidence type="ECO:0000256" key="13">
    <source>
        <dbReference type="SAM" id="MobiDB-lite"/>
    </source>
</evidence>
<dbReference type="RefSeq" id="WP_212188733.1">
    <property type="nucleotide sequence ID" value="NZ_JAGTAR010000004.1"/>
</dbReference>
<feature type="region of interest" description="Disordered" evidence="13">
    <location>
        <begin position="660"/>
        <end position="683"/>
    </location>
</feature>
<dbReference type="Gene3D" id="3.40.50.300">
    <property type="entry name" value="P-loop containing nucleotide triphosphate hydrolases"/>
    <property type="match status" value="2"/>
</dbReference>
<dbReference type="GO" id="GO:0005524">
    <property type="term" value="F:ATP binding"/>
    <property type="evidence" value="ECO:0007669"/>
    <property type="project" value="UniProtKB-UniRule"/>
</dbReference>
<dbReference type="EMBL" id="JAGTAR010000004">
    <property type="protein sequence ID" value="MBR8534829.1"/>
    <property type="molecule type" value="Genomic_DNA"/>
</dbReference>
<keyword evidence="6" id="KW-0238">DNA-binding</keyword>
<evidence type="ECO:0000256" key="4">
    <source>
        <dbReference type="ARBA" id="ARBA00022806"/>
    </source>
</evidence>
<dbReference type="EC" id="5.6.2.4" evidence="9"/>
<evidence type="ECO:0000256" key="2">
    <source>
        <dbReference type="ARBA" id="ARBA00022741"/>
    </source>
</evidence>
<dbReference type="CDD" id="cd17932">
    <property type="entry name" value="DEXQc_UvrD"/>
    <property type="match status" value="1"/>
</dbReference>
<dbReference type="InterPro" id="IPR027417">
    <property type="entry name" value="P-loop_NTPase"/>
</dbReference>
<dbReference type="Gene3D" id="1.10.486.10">
    <property type="entry name" value="PCRA, domain 4"/>
    <property type="match status" value="1"/>
</dbReference>
<keyword evidence="7" id="KW-0413">Isomerase</keyword>
<comment type="caution">
    <text evidence="16">The sequence shown here is derived from an EMBL/GenBank/DDBJ whole genome shotgun (WGS) entry which is preliminary data.</text>
</comment>
<evidence type="ECO:0000256" key="7">
    <source>
        <dbReference type="ARBA" id="ARBA00023235"/>
    </source>
</evidence>
<dbReference type="Pfam" id="PF00580">
    <property type="entry name" value="UvrD-helicase"/>
    <property type="match status" value="1"/>
</dbReference>
<evidence type="ECO:0000256" key="8">
    <source>
        <dbReference type="ARBA" id="ARBA00034617"/>
    </source>
</evidence>
<dbReference type="SUPFAM" id="SSF52540">
    <property type="entry name" value="P-loop containing nucleoside triphosphate hydrolases"/>
    <property type="match status" value="1"/>
</dbReference>
<dbReference type="FunFam" id="1.10.486.10:FF:000003">
    <property type="entry name" value="ATP-dependent DNA helicase"/>
    <property type="match status" value="1"/>
</dbReference>
<dbReference type="CDD" id="cd18807">
    <property type="entry name" value="SF1_C_UvrD"/>
    <property type="match status" value="1"/>
</dbReference>
<sequence length="760" mass="85818">MQDYLEGLNDAQRSAVVETEGPSLVIAGAGSGKTRVLTFRIAHLLQQGVKPYRVLALTFTNKAAREMKERIGSVVGQGIAGSLWMGTFHSIFARILRFESKHLGYPSSFTIYDTQDSKNLIKSIVKRMKLNEKAYKPGSVLSRISAAKNDLVTPVVYARDVNRTAHDKASQMPMIYEIYAQYMKECYKSGAMDFDDLLLNTNILFRDFPDVLKKYQDQFDYVMVDEYQDTNYSQYLIIKKLAEKHQNICVVGDDAQSIYSFRGAKIENILNFRNDYPGYKLFKLEQNYRSSQNIVNAANSIIAKNKGQIQKNVFSANDEGSRVRVLKAYSDVEEGFLITNDIFERRMKEHCEYKDFAILYRTNAQSRVFEEALRKKNLPYKIYGGLSFYQRKEIKDLLAYFRLTINPADQEALKRVINYPARGIGKTTMDKLTAAADNSDKSLWNVLINPNITQLGINAGTQKKLAGFVALIAQFKAQLENLSAYELAAEIASASGIMKDLHNDKSIEGQGRIDNIDELLNGIKEFTETRQEEGEAAQLVNFLEDVALLTDQDNDKADDINKVTLMTIHSAKGLEFKNVYIVGVEEGLFPATQSTDSEKNLEEERRLFYVAVTRAETNATISFARSRYKYGELTYSRPSRFIGDIDQAFLDINPEDFVGNERPQPSFRKPLGSQPSPTLKPRIRMNYTSSGAGAEKPKLKFQSSNTNGLQAGMKVEHERFGVGEVISIEGVEPNVKATVRFVNAGQKQLLLKFAKLKILN</sequence>
<keyword evidence="4 12" id="KW-0347">Helicase</keyword>
<accession>A0A941F2N9</accession>
<evidence type="ECO:0000256" key="9">
    <source>
        <dbReference type="ARBA" id="ARBA00034808"/>
    </source>
</evidence>
<dbReference type="AlphaFoldDB" id="A0A941F2N9"/>
<dbReference type="GO" id="GO:0000725">
    <property type="term" value="P:recombinational repair"/>
    <property type="evidence" value="ECO:0007669"/>
    <property type="project" value="TreeGrafter"/>
</dbReference>
<evidence type="ECO:0000256" key="5">
    <source>
        <dbReference type="ARBA" id="ARBA00022840"/>
    </source>
</evidence>